<protein>
    <submittedName>
        <fullName evidence="1">Uncharacterized protein</fullName>
    </submittedName>
</protein>
<reference evidence="1 2" key="2">
    <citation type="journal article" date="2022" name="Mol. Ecol. Resour.">
        <title>The genomes of chicory, endive, great burdock and yacon provide insights into Asteraceae paleo-polyploidization history and plant inulin production.</title>
        <authorList>
            <person name="Fan W."/>
            <person name="Wang S."/>
            <person name="Wang H."/>
            <person name="Wang A."/>
            <person name="Jiang F."/>
            <person name="Liu H."/>
            <person name="Zhao H."/>
            <person name="Xu D."/>
            <person name="Zhang Y."/>
        </authorList>
    </citation>
    <scope>NUCLEOTIDE SEQUENCE [LARGE SCALE GENOMIC DNA]</scope>
    <source>
        <strain evidence="2">cv. Niubang</strain>
    </source>
</reference>
<name>A0ACB9FK27_ARCLA</name>
<keyword evidence="2" id="KW-1185">Reference proteome</keyword>
<evidence type="ECO:0000313" key="2">
    <source>
        <dbReference type="Proteomes" id="UP001055879"/>
    </source>
</evidence>
<proteinExistence type="predicted"/>
<dbReference type="Proteomes" id="UP001055879">
    <property type="component" value="Linkage Group LG01"/>
</dbReference>
<comment type="caution">
    <text evidence="1">The sequence shown here is derived from an EMBL/GenBank/DDBJ whole genome shotgun (WGS) entry which is preliminary data.</text>
</comment>
<dbReference type="EMBL" id="CM042047">
    <property type="protein sequence ID" value="KAI3771138.1"/>
    <property type="molecule type" value="Genomic_DNA"/>
</dbReference>
<sequence length="281" mass="31811">MGVTPDATCDNGNDNVINTEEFGNQARKTNPDLPKESVQLQKETRVQQVNATIDHPYVPSQYWYSPRFIDSCDKTIERVTRVDATGAPSFSLDYSLMEGGKTQIQTTKTIKAEVGEGARRALNLEPSNEVVSETTSFKTLRGAMETLVAGLPIPVNVIDSWIFVLNDEEKYRSNESMRRIFFNTKVMLFFPMVHGYHYYLMVFNLKNPVVVIIGNNANDDEVENIYGSVLSNLILLSDINNHRPKVIEHSEKFNALSGGEKIEIYEVAHKTRGERLKPYKI</sequence>
<gene>
    <name evidence="1" type="ORF">L6452_02296</name>
</gene>
<accession>A0ACB9FK27</accession>
<evidence type="ECO:0000313" key="1">
    <source>
        <dbReference type="EMBL" id="KAI3771138.1"/>
    </source>
</evidence>
<organism evidence="1 2">
    <name type="scientific">Arctium lappa</name>
    <name type="common">Greater burdock</name>
    <name type="synonym">Lappa major</name>
    <dbReference type="NCBI Taxonomy" id="4217"/>
    <lineage>
        <taxon>Eukaryota</taxon>
        <taxon>Viridiplantae</taxon>
        <taxon>Streptophyta</taxon>
        <taxon>Embryophyta</taxon>
        <taxon>Tracheophyta</taxon>
        <taxon>Spermatophyta</taxon>
        <taxon>Magnoliopsida</taxon>
        <taxon>eudicotyledons</taxon>
        <taxon>Gunneridae</taxon>
        <taxon>Pentapetalae</taxon>
        <taxon>asterids</taxon>
        <taxon>campanulids</taxon>
        <taxon>Asterales</taxon>
        <taxon>Asteraceae</taxon>
        <taxon>Carduoideae</taxon>
        <taxon>Cardueae</taxon>
        <taxon>Arctiinae</taxon>
        <taxon>Arctium</taxon>
    </lineage>
</organism>
<reference evidence="2" key="1">
    <citation type="journal article" date="2022" name="Mol. Ecol. Resour.">
        <title>The genomes of chicory, endive, great burdock and yacon provide insights into Asteraceae palaeo-polyploidization history and plant inulin production.</title>
        <authorList>
            <person name="Fan W."/>
            <person name="Wang S."/>
            <person name="Wang H."/>
            <person name="Wang A."/>
            <person name="Jiang F."/>
            <person name="Liu H."/>
            <person name="Zhao H."/>
            <person name="Xu D."/>
            <person name="Zhang Y."/>
        </authorList>
    </citation>
    <scope>NUCLEOTIDE SEQUENCE [LARGE SCALE GENOMIC DNA]</scope>
    <source>
        <strain evidence="2">cv. Niubang</strain>
    </source>
</reference>